<feature type="compositionally biased region" description="Low complexity" evidence="4">
    <location>
        <begin position="16"/>
        <end position="33"/>
    </location>
</feature>
<dbReference type="PANTHER" id="PTHR43390:SF1">
    <property type="entry name" value="CHLOROPLAST PROCESSING PEPTIDASE"/>
    <property type="match status" value="1"/>
</dbReference>
<keyword evidence="3" id="KW-1133">Transmembrane helix</keyword>
<evidence type="ECO:0000256" key="2">
    <source>
        <dbReference type="ARBA" id="ARBA00009370"/>
    </source>
</evidence>
<dbReference type="InterPro" id="IPR019533">
    <property type="entry name" value="Peptidase_S26"/>
</dbReference>
<dbReference type="PANTHER" id="PTHR43390">
    <property type="entry name" value="SIGNAL PEPTIDASE I"/>
    <property type="match status" value="1"/>
</dbReference>
<dbReference type="NCBIfam" id="TIGR02227">
    <property type="entry name" value="sigpep_I_bact"/>
    <property type="match status" value="1"/>
</dbReference>
<dbReference type="EMBL" id="JBHSFP010000036">
    <property type="protein sequence ID" value="MFC4535881.1"/>
    <property type="molecule type" value="Genomic_DNA"/>
</dbReference>
<keyword evidence="3" id="KW-0812">Transmembrane</keyword>
<evidence type="ECO:0000256" key="4">
    <source>
        <dbReference type="SAM" id="MobiDB-lite"/>
    </source>
</evidence>
<comment type="caution">
    <text evidence="6">The sequence shown here is derived from an EMBL/GenBank/DDBJ whole genome shotgun (WGS) entry which is preliminary data.</text>
</comment>
<dbReference type="InterPro" id="IPR000223">
    <property type="entry name" value="Pept_S26A_signal_pept_1"/>
</dbReference>
<dbReference type="PRINTS" id="PR00727">
    <property type="entry name" value="LEADERPTASE"/>
</dbReference>
<evidence type="ECO:0000313" key="7">
    <source>
        <dbReference type="Proteomes" id="UP001596004"/>
    </source>
</evidence>
<evidence type="ECO:0000256" key="1">
    <source>
        <dbReference type="ARBA" id="ARBA00004401"/>
    </source>
</evidence>
<organism evidence="6 7">
    <name type="scientific">Sphaerisporangium dianthi</name>
    <dbReference type="NCBI Taxonomy" id="1436120"/>
    <lineage>
        <taxon>Bacteria</taxon>
        <taxon>Bacillati</taxon>
        <taxon>Actinomycetota</taxon>
        <taxon>Actinomycetes</taxon>
        <taxon>Streptosporangiales</taxon>
        <taxon>Streptosporangiaceae</taxon>
        <taxon>Sphaerisporangium</taxon>
    </lineage>
</organism>
<dbReference type="Pfam" id="PF10502">
    <property type="entry name" value="Peptidase_S26"/>
    <property type="match status" value="1"/>
</dbReference>
<feature type="transmembrane region" description="Helical" evidence="3">
    <location>
        <begin position="86"/>
        <end position="105"/>
    </location>
</feature>
<dbReference type="InterPro" id="IPR036286">
    <property type="entry name" value="LexA/Signal_pep-like_sf"/>
</dbReference>
<dbReference type="GO" id="GO:0009003">
    <property type="term" value="F:signal peptidase activity"/>
    <property type="evidence" value="ECO:0007669"/>
    <property type="project" value="UniProtKB-EC"/>
</dbReference>
<feature type="region of interest" description="Disordered" evidence="4">
    <location>
        <begin position="1"/>
        <end position="79"/>
    </location>
</feature>
<evidence type="ECO:0000256" key="3">
    <source>
        <dbReference type="RuleBase" id="RU362042"/>
    </source>
</evidence>
<keyword evidence="3 6" id="KW-0378">Hydrolase</keyword>
<keyword evidence="7" id="KW-1185">Reference proteome</keyword>
<dbReference type="EC" id="3.4.21.89" evidence="3"/>
<feature type="domain" description="Peptidase S26" evidence="5">
    <location>
        <begin position="84"/>
        <end position="243"/>
    </location>
</feature>
<feature type="compositionally biased region" description="Basic and acidic residues" evidence="4">
    <location>
        <begin position="1"/>
        <end position="12"/>
    </location>
</feature>
<dbReference type="Gene3D" id="2.10.109.10">
    <property type="entry name" value="Umud Fragment, subunit A"/>
    <property type="match status" value="1"/>
</dbReference>
<gene>
    <name evidence="6" type="primary">lepB</name>
    <name evidence="6" type="ORF">ACFO60_34385</name>
</gene>
<evidence type="ECO:0000313" key="6">
    <source>
        <dbReference type="EMBL" id="MFC4535881.1"/>
    </source>
</evidence>
<comment type="subcellular location">
    <subcellularLocation>
        <location evidence="1">Cell membrane</location>
        <topology evidence="1">Single-pass type II membrane protein</topology>
    </subcellularLocation>
    <subcellularLocation>
        <location evidence="3">Membrane</location>
        <topology evidence="3">Single-pass type II membrane protein</topology>
    </subcellularLocation>
</comment>
<dbReference type="CDD" id="cd06530">
    <property type="entry name" value="S26_SPase_I"/>
    <property type="match status" value="1"/>
</dbReference>
<sequence>MSVTEDKPEPHEPVPAQHNAEPAVQAAAARAAAGPGDTVKAGGAAAGEATGSAELAEPAEPATPDAGDRQDGPGAKGKKKSSWRESIVLVLVGVLAAVLVRLFVLDSFYIPSESMEDTLLINDRVVVNRITGDIGRGEVVVFKGWDGTTLIKRVIGVGGDKVKCCDAKGRITVNGVPLNEESYLNPQDYPSQEKFDVTVPEGRLWLMGDHRAASEDSRAFKGDRDHGTISTGDVIGRAFALYWPLSRITMLPVPETFAKVR</sequence>
<feature type="compositionally biased region" description="Low complexity" evidence="4">
    <location>
        <begin position="41"/>
        <end position="65"/>
    </location>
</feature>
<name>A0ABV9CRQ7_9ACTN</name>
<reference evidence="7" key="1">
    <citation type="journal article" date="2019" name="Int. J. Syst. Evol. Microbiol.">
        <title>The Global Catalogue of Microorganisms (GCM) 10K type strain sequencing project: providing services to taxonomists for standard genome sequencing and annotation.</title>
        <authorList>
            <consortium name="The Broad Institute Genomics Platform"/>
            <consortium name="The Broad Institute Genome Sequencing Center for Infectious Disease"/>
            <person name="Wu L."/>
            <person name="Ma J."/>
        </authorList>
    </citation>
    <scope>NUCLEOTIDE SEQUENCE [LARGE SCALE GENOMIC DNA]</scope>
    <source>
        <strain evidence="7">CGMCC 4.7132</strain>
    </source>
</reference>
<dbReference type="Proteomes" id="UP001596004">
    <property type="component" value="Unassembled WGS sequence"/>
</dbReference>
<protein>
    <recommendedName>
        <fullName evidence="3">Signal peptidase I</fullName>
        <ecNumber evidence="3">3.4.21.89</ecNumber>
    </recommendedName>
</protein>
<keyword evidence="3" id="KW-0472">Membrane</keyword>
<comment type="similarity">
    <text evidence="2 3">Belongs to the peptidase S26 family.</text>
</comment>
<dbReference type="RefSeq" id="WP_380849297.1">
    <property type="nucleotide sequence ID" value="NZ_JBHSFP010000036.1"/>
</dbReference>
<dbReference type="SUPFAM" id="SSF51306">
    <property type="entry name" value="LexA/Signal peptidase"/>
    <property type="match status" value="1"/>
</dbReference>
<accession>A0ABV9CRQ7</accession>
<proteinExistence type="inferred from homology"/>
<evidence type="ECO:0000259" key="5">
    <source>
        <dbReference type="Pfam" id="PF10502"/>
    </source>
</evidence>
<comment type="catalytic activity">
    <reaction evidence="3">
        <text>Cleavage of hydrophobic, N-terminal signal or leader sequences from secreted and periplasmic proteins.</text>
        <dbReference type="EC" id="3.4.21.89"/>
    </reaction>
</comment>
<keyword evidence="3" id="KW-0645">Protease</keyword>